<comment type="caution">
    <text evidence="2">The sequence shown here is derived from an EMBL/GenBank/DDBJ whole genome shotgun (WGS) entry which is preliminary data.</text>
</comment>
<feature type="region of interest" description="Disordered" evidence="1">
    <location>
        <begin position="133"/>
        <end position="179"/>
    </location>
</feature>
<protein>
    <submittedName>
        <fullName evidence="2">Uncharacterized protein</fullName>
    </submittedName>
</protein>
<name>A0A8S9HZ44_BRACR</name>
<gene>
    <name evidence="2" type="ORF">F2Q70_00014992</name>
</gene>
<organism evidence="2">
    <name type="scientific">Brassica cretica</name>
    <name type="common">Mustard</name>
    <dbReference type="NCBI Taxonomy" id="69181"/>
    <lineage>
        <taxon>Eukaryota</taxon>
        <taxon>Viridiplantae</taxon>
        <taxon>Streptophyta</taxon>
        <taxon>Embryophyta</taxon>
        <taxon>Tracheophyta</taxon>
        <taxon>Spermatophyta</taxon>
        <taxon>Magnoliopsida</taxon>
        <taxon>eudicotyledons</taxon>
        <taxon>Gunneridae</taxon>
        <taxon>Pentapetalae</taxon>
        <taxon>rosids</taxon>
        <taxon>malvids</taxon>
        <taxon>Brassicales</taxon>
        <taxon>Brassicaceae</taxon>
        <taxon>Brassiceae</taxon>
        <taxon>Brassica</taxon>
    </lineage>
</organism>
<reference evidence="2" key="1">
    <citation type="submission" date="2019-12" db="EMBL/GenBank/DDBJ databases">
        <title>Genome sequencing and annotation of Brassica cretica.</title>
        <authorList>
            <person name="Studholme D.J."/>
            <person name="Sarris P.F."/>
        </authorList>
    </citation>
    <scope>NUCLEOTIDE SEQUENCE</scope>
    <source>
        <strain evidence="2">PFS-102/07</strain>
        <tissue evidence="2">Leaf</tissue>
    </source>
</reference>
<proteinExistence type="predicted"/>
<evidence type="ECO:0000313" key="2">
    <source>
        <dbReference type="EMBL" id="KAF2563379.1"/>
    </source>
</evidence>
<dbReference type="AlphaFoldDB" id="A0A8S9HZ44"/>
<sequence length="240" mass="26796">MWFVEIVYGQWMGISCDEEKGGRLLTLDTSSSFENLKVMVCEDFVIDVNMVNIELGYLPSDLINSIYSPHVIITSDRQVDQHLLTTPTNIDGQEKETVDGGEMKSPLLLETGVGDEENQKEFIARSRQTIKAFPIRRSRPDRSDSIRSSSCPPDQLQPQGVPDPRQTQLHPASRTARVPNCKRPVRIRAARDPDCNSSRSTISCSRLQPQSVRVQASSYLARVPAQLEVHSLGGPVSTIY</sequence>
<dbReference type="EMBL" id="QGKY02001250">
    <property type="protein sequence ID" value="KAF2563379.1"/>
    <property type="molecule type" value="Genomic_DNA"/>
</dbReference>
<evidence type="ECO:0000256" key="1">
    <source>
        <dbReference type="SAM" id="MobiDB-lite"/>
    </source>
</evidence>
<accession>A0A8S9HZ44</accession>